<keyword evidence="20" id="KW-1185">Reference proteome</keyword>
<evidence type="ECO:0000256" key="14">
    <source>
        <dbReference type="ARBA" id="ARBA00029692"/>
    </source>
</evidence>
<feature type="domain" description="RING-type" evidence="18">
    <location>
        <begin position="365"/>
        <end position="408"/>
    </location>
</feature>
<dbReference type="RefSeq" id="XP_064766058.1">
    <property type="nucleotide sequence ID" value="XM_064914737.1"/>
</dbReference>
<evidence type="ECO:0000256" key="17">
    <source>
        <dbReference type="SAM" id="MobiDB-lite"/>
    </source>
</evidence>
<keyword evidence="5" id="KW-0813">Transport</keyword>
<keyword evidence="7" id="KW-0479">Metal-binding</keyword>
<keyword evidence="10" id="KW-0653">Protein transport</keyword>
<keyword evidence="6" id="KW-0812">Transmembrane</keyword>
<feature type="region of interest" description="Disordered" evidence="17">
    <location>
        <begin position="234"/>
        <end position="256"/>
    </location>
</feature>
<evidence type="ECO:0000256" key="13">
    <source>
        <dbReference type="ARBA" id="ARBA00023140"/>
    </source>
</evidence>
<evidence type="ECO:0000256" key="12">
    <source>
        <dbReference type="ARBA" id="ARBA00023136"/>
    </source>
</evidence>
<dbReference type="InterPro" id="IPR013083">
    <property type="entry name" value="Znf_RING/FYVE/PHD"/>
</dbReference>
<dbReference type="PANTHER" id="PTHR12888:SF0">
    <property type="entry name" value="PEROXISOME ASSEMBLY PROTEIN 12"/>
    <property type="match status" value="1"/>
</dbReference>
<dbReference type="PANTHER" id="PTHR12888">
    <property type="entry name" value="PEROXISOME ASSEMBLY PROTEIN 12 PEROXIN-12"/>
    <property type="match status" value="1"/>
</dbReference>
<evidence type="ECO:0000256" key="8">
    <source>
        <dbReference type="ARBA" id="ARBA00022771"/>
    </source>
</evidence>
<dbReference type="InterPro" id="IPR001841">
    <property type="entry name" value="Znf_RING"/>
</dbReference>
<comment type="pathway">
    <text evidence="2">Protein modification; protein ubiquitination.</text>
</comment>
<evidence type="ECO:0000256" key="6">
    <source>
        <dbReference type="ARBA" id="ARBA00022692"/>
    </source>
</evidence>
<comment type="subcellular location">
    <subcellularLocation>
        <location evidence="1">Peroxisome membrane</location>
        <topology evidence="1">Multi-pass membrane protein</topology>
    </subcellularLocation>
</comment>
<dbReference type="InterPro" id="IPR017375">
    <property type="entry name" value="PEX12"/>
</dbReference>
<evidence type="ECO:0000256" key="15">
    <source>
        <dbReference type="ARBA" id="ARBA00034505"/>
    </source>
</evidence>
<name>A0ABR1EZL9_9ASCO</name>
<keyword evidence="8 16" id="KW-0863">Zinc-finger</keyword>
<protein>
    <recommendedName>
        <fullName evidence="4">Peroxisome assembly protein 12</fullName>
    </recommendedName>
    <alternativeName>
        <fullName evidence="14">Peroxin-12</fullName>
    </alternativeName>
</protein>
<dbReference type="EMBL" id="JBBJBU010000014">
    <property type="protein sequence ID" value="KAK7203025.1"/>
    <property type="molecule type" value="Genomic_DNA"/>
</dbReference>
<gene>
    <name evidence="19" type="ORF">BZA70DRAFT_302618</name>
</gene>
<evidence type="ECO:0000256" key="16">
    <source>
        <dbReference type="PROSITE-ProRule" id="PRU00175"/>
    </source>
</evidence>
<dbReference type="GeneID" id="90040249"/>
<evidence type="ECO:0000256" key="1">
    <source>
        <dbReference type="ARBA" id="ARBA00004585"/>
    </source>
</evidence>
<evidence type="ECO:0000256" key="9">
    <source>
        <dbReference type="ARBA" id="ARBA00022833"/>
    </source>
</evidence>
<accession>A0ABR1EZL9</accession>
<dbReference type="Pfam" id="PF00097">
    <property type="entry name" value="zf-C3HC4"/>
    <property type="match status" value="1"/>
</dbReference>
<proteinExistence type="inferred from homology"/>
<comment type="subunit">
    <text evidence="15">Component of the PEX2-PEX10-PEX12 retrotranslocation channel, composed of PEX2, PEX10 and PEX12.</text>
</comment>
<keyword evidence="12" id="KW-0472">Membrane</keyword>
<feature type="compositionally biased region" description="Low complexity" evidence="17">
    <location>
        <begin position="313"/>
        <end position="322"/>
    </location>
</feature>
<evidence type="ECO:0000256" key="3">
    <source>
        <dbReference type="ARBA" id="ARBA00008704"/>
    </source>
</evidence>
<feature type="region of interest" description="Disordered" evidence="17">
    <location>
        <begin position="302"/>
        <end position="361"/>
    </location>
</feature>
<evidence type="ECO:0000313" key="19">
    <source>
        <dbReference type="EMBL" id="KAK7203025.1"/>
    </source>
</evidence>
<evidence type="ECO:0000259" key="18">
    <source>
        <dbReference type="PROSITE" id="PS50089"/>
    </source>
</evidence>
<evidence type="ECO:0000256" key="10">
    <source>
        <dbReference type="ARBA" id="ARBA00022927"/>
    </source>
</evidence>
<evidence type="ECO:0000256" key="2">
    <source>
        <dbReference type="ARBA" id="ARBA00004906"/>
    </source>
</evidence>
<feature type="compositionally biased region" description="Acidic residues" evidence="17">
    <location>
        <begin position="323"/>
        <end position="334"/>
    </location>
</feature>
<comment type="similarity">
    <text evidence="3">Belongs to the pex2/pex10/pex12 family.</text>
</comment>
<dbReference type="InterPro" id="IPR006845">
    <property type="entry name" value="Pex_N"/>
</dbReference>
<evidence type="ECO:0000256" key="7">
    <source>
        <dbReference type="ARBA" id="ARBA00022723"/>
    </source>
</evidence>
<keyword evidence="13" id="KW-0576">Peroxisome</keyword>
<evidence type="ECO:0000256" key="11">
    <source>
        <dbReference type="ARBA" id="ARBA00022989"/>
    </source>
</evidence>
<dbReference type="InterPro" id="IPR018957">
    <property type="entry name" value="Znf_C3HC4_RING-type"/>
</dbReference>
<organism evidence="19 20">
    <name type="scientific">Myxozyma melibiosi</name>
    <dbReference type="NCBI Taxonomy" id="54550"/>
    <lineage>
        <taxon>Eukaryota</taxon>
        <taxon>Fungi</taxon>
        <taxon>Dikarya</taxon>
        <taxon>Ascomycota</taxon>
        <taxon>Saccharomycotina</taxon>
        <taxon>Lipomycetes</taxon>
        <taxon>Lipomycetales</taxon>
        <taxon>Lipomycetaceae</taxon>
        <taxon>Myxozyma</taxon>
    </lineage>
</organism>
<keyword evidence="9" id="KW-0862">Zinc</keyword>
<dbReference type="SUPFAM" id="SSF57850">
    <property type="entry name" value="RING/U-box"/>
    <property type="match status" value="1"/>
</dbReference>
<dbReference type="Pfam" id="PF04757">
    <property type="entry name" value="Pex2_Pex12"/>
    <property type="match status" value="1"/>
</dbReference>
<dbReference type="PROSITE" id="PS50089">
    <property type="entry name" value="ZF_RING_2"/>
    <property type="match status" value="1"/>
</dbReference>
<evidence type="ECO:0000256" key="4">
    <source>
        <dbReference type="ARBA" id="ARBA00018980"/>
    </source>
</evidence>
<sequence length="433" mass="48626">MSHLSTLNPLLLDPSRPTLFELVSASQLSDLLSPTVRYILASLASRHPRYLLRLVLHFDELYALLSAAIELRCLKLSNASFTESFYDLARRRVLKADRAVVAASGSLPSVQHKVDRLAALRPREIYSSLFALVGLPYILTKLDLYYESLQAASVFRSHAQRSNPDDSNADPIARRKLKLKLFITKYFAKLYPSLKLSASTISLLLSILYLFGRTPYHSLTDFLLAIRYTRQSPDSAPFSSPSRSSSSSSSSSLSSPSPLRKLIALALRASDLTLKGVLPTAVFALKLLEWWHASDFPRQLAQSTRRRQREELQQQQQQQQQLDEMDAENDEQSAEEPKYALDPPDLPSPTSDTSPDDDKETNEQCAICHHKIKEPTAIETGQVFCYSCIYSYINSSAANSPVRCPVTKQRLLLCRYDAVTESWLVGGLRRLVV</sequence>
<evidence type="ECO:0000256" key="5">
    <source>
        <dbReference type="ARBA" id="ARBA00022448"/>
    </source>
</evidence>
<dbReference type="Gene3D" id="3.30.40.10">
    <property type="entry name" value="Zinc/RING finger domain, C3HC4 (zinc finger)"/>
    <property type="match status" value="1"/>
</dbReference>
<dbReference type="PIRSF" id="PIRSF038074">
    <property type="entry name" value="Peroxisome_assembly_p12"/>
    <property type="match status" value="1"/>
</dbReference>
<reference evidence="19 20" key="1">
    <citation type="submission" date="2024-03" db="EMBL/GenBank/DDBJ databases">
        <title>Genome-scale model development and genomic sequencing of the oleaginous clade Lipomyces.</title>
        <authorList>
            <consortium name="Lawrence Berkeley National Laboratory"/>
            <person name="Czajka J.J."/>
            <person name="Han Y."/>
            <person name="Kim J."/>
            <person name="Mondo S.J."/>
            <person name="Hofstad B.A."/>
            <person name="Robles A."/>
            <person name="Haridas S."/>
            <person name="Riley R."/>
            <person name="LaButti K."/>
            <person name="Pangilinan J."/>
            <person name="Andreopoulos W."/>
            <person name="Lipzen A."/>
            <person name="Yan J."/>
            <person name="Wang M."/>
            <person name="Ng V."/>
            <person name="Grigoriev I.V."/>
            <person name="Spatafora J.W."/>
            <person name="Magnuson J.K."/>
            <person name="Baker S.E."/>
            <person name="Pomraning K.R."/>
        </authorList>
    </citation>
    <scope>NUCLEOTIDE SEQUENCE [LARGE SCALE GENOMIC DNA]</scope>
    <source>
        <strain evidence="19 20">Phaff 52-87</strain>
    </source>
</reference>
<comment type="caution">
    <text evidence="19">The sequence shown here is derived from an EMBL/GenBank/DDBJ whole genome shotgun (WGS) entry which is preliminary data.</text>
</comment>
<dbReference type="Proteomes" id="UP001498771">
    <property type="component" value="Unassembled WGS sequence"/>
</dbReference>
<keyword evidence="11" id="KW-1133">Transmembrane helix</keyword>
<evidence type="ECO:0000313" key="20">
    <source>
        <dbReference type="Proteomes" id="UP001498771"/>
    </source>
</evidence>